<feature type="region of interest" description="Disordered" evidence="1">
    <location>
        <begin position="68"/>
        <end position="89"/>
    </location>
</feature>
<dbReference type="RefSeq" id="XP_049263413.1">
    <property type="nucleotide sequence ID" value="XM_049407100.1"/>
</dbReference>
<dbReference type="OrthoDB" id="4084022at2759"/>
<comment type="caution">
    <text evidence="2">The sequence shown here is derived from an EMBL/GenBank/DDBJ whole genome shotgun (WGS) entry which is preliminary data.</text>
</comment>
<feature type="compositionally biased region" description="Basic residues" evidence="1">
    <location>
        <begin position="133"/>
        <end position="144"/>
    </location>
</feature>
<evidence type="ECO:0000313" key="3">
    <source>
        <dbReference type="Proteomes" id="UP000694255"/>
    </source>
</evidence>
<dbReference type="GeneID" id="73470064"/>
<reference evidence="2 3" key="1">
    <citation type="journal article" date="2021" name="DNA Res.">
        <title>Genome analysis of Candida subhashii reveals its hybrid nature and dual mitochondrial genome conformations.</title>
        <authorList>
            <person name="Mixao V."/>
            <person name="Hegedusova E."/>
            <person name="Saus E."/>
            <person name="Pryszcz L.P."/>
            <person name="Cillingova A."/>
            <person name="Nosek J."/>
            <person name="Gabaldon T."/>
        </authorList>
    </citation>
    <scope>NUCLEOTIDE SEQUENCE [LARGE SCALE GENOMIC DNA]</scope>
    <source>
        <strain evidence="2 3">CBS 10753</strain>
    </source>
</reference>
<dbReference type="Pfam" id="PF10175">
    <property type="entry name" value="MPP6"/>
    <property type="match status" value="1"/>
</dbReference>
<gene>
    <name evidence="2" type="ORF">J8A68_003263</name>
</gene>
<dbReference type="EMBL" id="JAGSYN010000143">
    <property type="protein sequence ID" value="KAG7663181.1"/>
    <property type="molecule type" value="Genomic_DNA"/>
</dbReference>
<accession>A0A8J5UMA8</accession>
<keyword evidence="3" id="KW-1185">Reference proteome</keyword>
<protein>
    <submittedName>
        <fullName evidence="2">Uncharacterized protein</fullName>
    </submittedName>
</protein>
<name>A0A8J5UMA8_9ASCO</name>
<evidence type="ECO:0000313" key="2">
    <source>
        <dbReference type="EMBL" id="KAG7663181.1"/>
    </source>
</evidence>
<dbReference type="Proteomes" id="UP000694255">
    <property type="component" value="Unassembled WGS sequence"/>
</dbReference>
<proteinExistence type="predicted"/>
<dbReference type="AlphaFoldDB" id="A0A8J5UMA8"/>
<sequence length="144" mass="16496">MSGLSSRVMNMKFMQKQDQSKTAKADTTTTQKKITDSSEWAIPHSAKLLKLAERKPKIEIVGYGGIMSAPTRRSWGTQNEENKPEEDDVVRITKEAIILDDHSNRKTKKDKSSDELNSLWEKRKIEHKPSSVPRKKRKLSKDES</sequence>
<feature type="region of interest" description="Disordered" evidence="1">
    <location>
        <begin position="101"/>
        <end position="144"/>
    </location>
</feature>
<feature type="compositionally biased region" description="Basic and acidic residues" evidence="1">
    <location>
        <begin position="101"/>
        <end position="129"/>
    </location>
</feature>
<feature type="region of interest" description="Disordered" evidence="1">
    <location>
        <begin position="1"/>
        <end position="36"/>
    </location>
</feature>
<evidence type="ECO:0000256" key="1">
    <source>
        <dbReference type="SAM" id="MobiDB-lite"/>
    </source>
</evidence>
<organism evidence="2 3">
    <name type="scientific">[Candida] subhashii</name>
    <dbReference type="NCBI Taxonomy" id="561895"/>
    <lineage>
        <taxon>Eukaryota</taxon>
        <taxon>Fungi</taxon>
        <taxon>Dikarya</taxon>
        <taxon>Ascomycota</taxon>
        <taxon>Saccharomycotina</taxon>
        <taxon>Pichiomycetes</taxon>
        <taxon>Debaryomycetaceae</taxon>
        <taxon>Spathaspora</taxon>
    </lineage>
</organism>